<dbReference type="GO" id="GO:0004499">
    <property type="term" value="F:N,N-dimethylaniline monooxygenase activity"/>
    <property type="evidence" value="ECO:0007669"/>
    <property type="project" value="InterPro"/>
</dbReference>
<dbReference type="PANTHER" id="PTHR42877">
    <property type="entry name" value="L-ORNITHINE N(5)-MONOOXYGENASE-RELATED"/>
    <property type="match status" value="1"/>
</dbReference>
<proteinExistence type="inferred from homology"/>
<evidence type="ECO:0000313" key="6">
    <source>
        <dbReference type="EMBL" id="KIW12237.1"/>
    </source>
</evidence>
<dbReference type="AlphaFoldDB" id="A0A0D1ZH12"/>
<dbReference type="SUPFAM" id="SSF51905">
    <property type="entry name" value="FAD/NAD(P)-binding domain"/>
    <property type="match status" value="3"/>
</dbReference>
<dbReference type="InterPro" id="IPR020946">
    <property type="entry name" value="Flavin_mOase-like"/>
</dbReference>
<comment type="similarity">
    <text evidence="2">Belongs to the FAD-binding monooxygenase family.</text>
</comment>
<dbReference type="PANTHER" id="PTHR42877:SF8">
    <property type="entry name" value="MONOOXYGENASE"/>
    <property type="match status" value="1"/>
</dbReference>
<reference evidence="6 7" key="1">
    <citation type="submission" date="2015-01" db="EMBL/GenBank/DDBJ databases">
        <title>The Genome Sequence of Exophiala spinifera CBS89968.</title>
        <authorList>
            <consortium name="The Broad Institute Genomics Platform"/>
            <person name="Cuomo C."/>
            <person name="de Hoog S."/>
            <person name="Gorbushina A."/>
            <person name="Stielow B."/>
            <person name="Teixiera M."/>
            <person name="Abouelleil A."/>
            <person name="Chapman S.B."/>
            <person name="Priest M."/>
            <person name="Young S.K."/>
            <person name="Wortman J."/>
            <person name="Nusbaum C."/>
            <person name="Birren B."/>
        </authorList>
    </citation>
    <scope>NUCLEOTIDE SEQUENCE [LARGE SCALE GENOMIC DNA]</scope>
    <source>
        <strain evidence="6 7">CBS 89968</strain>
    </source>
</reference>
<accession>A0A0D1ZH12</accession>
<dbReference type="EMBL" id="KN847498">
    <property type="protein sequence ID" value="KIW12237.1"/>
    <property type="molecule type" value="Genomic_DNA"/>
</dbReference>
<evidence type="ECO:0000256" key="2">
    <source>
        <dbReference type="ARBA" id="ARBA00010139"/>
    </source>
</evidence>
<keyword evidence="7" id="KW-1185">Reference proteome</keyword>
<protein>
    <recommendedName>
        <fullName evidence="8">FAD/NAD(P)-binding domain-containing protein</fullName>
    </recommendedName>
</protein>
<evidence type="ECO:0000256" key="4">
    <source>
        <dbReference type="ARBA" id="ARBA00022827"/>
    </source>
</evidence>
<dbReference type="Proteomes" id="UP000053328">
    <property type="component" value="Unassembled WGS sequence"/>
</dbReference>
<evidence type="ECO:0000256" key="5">
    <source>
        <dbReference type="ARBA" id="ARBA00023002"/>
    </source>
</evidence>
<name>A0A0D1ZH12_9EURO</name>
<dbReference type="InterPro" id="IPR051209">
    <property type="entry name" value="FAD-bind_Monooxygenase_sf"/>
</dbReference>
<keyword evidence="5" id="KW-0560">Oxidoreductase</keyword>
<dbReference type="GeneID" id="27336596"/>
<dbReference type="VEuPathDB" id="FungiDB:PV08_09513"/>
<evidence type="ECO:0000256" key="1">
    <source>
        <dbReference type="ARBA" id="ARBA00001974"/>
    </source>
</evidence>
<evidence type="ECO:0000256" key="3">
    <source>
        <dbReference type="ARBA" id="ARBA00022630"/>
    </source>
</evidence>
<dbReference type="GO" id="GO:0050661">
    <property type="term" value="F:NADP binding"/>
    <property type="evidence" value="ECO:0007669"/>
    <property type="project" value="InterPro"/>
</dbReference>
<dbReference type="Pfam" id="PF00743">
    <property type="entry name" value="FMO-like"/>
    <property type="match status" value="1"/>
</dbReference>
<comment type="cofactor">
    <cofactor evidence="1">
        <name>FAD</name>
        <dbReference type="ChEBI" id="CHEBI:57692"/>
    </cofactor>
</comment>
<keyword evidence="4" id="KW-0274">FAD</keyword>
<dbReference type="HOGENOM" id="CLU_006937_6_1_1"/>
<evidence type="ECO:0000313" key="7">
    <source>
        <dbReference type="Proteomes" id="UP000053328"/>
    </source>
</evidence>
<dbReference type="RefSeq" id="XP_016232453.1">
    <property type="nucleotide sequence ID" value="XM_016383830.1"/>
</dbReference>
<organism evidence="6 7">
    <name type="scientific">Exophiala spinifera</name>
    <dbReference type="NCBI Taxonomy" id="91928"/>
    <lineage>
        <taxon>Eukaryota</taxon>
        <taxon>Fungi</taxon>
        <taxon>Dikarya</taxon>
        <taxon>Ascomycota</taxon>
        <taxon>Pezizomycotina</taxon>
        <taxon>Eurotiomycetes</taxon>
        <taxon>Chaetothyriomycetidae</taxon>
        <taxon>Chaetothyriales</taxon>
        <taxon>Herpotrichiellaceae</taxon>
        <taxon>Exophiala</taxon>
    </lineage>
</organism>
<sequence>MVLDGFARTNGTAEPVVSTSGVVLLNQPLHTKRKLRLICIGAGLSGIAAAYKYQRDLENVEIIIYEKNDDVGGTWYENRYPGCACDIPAHGYTYSWEGNPNWSRFYVERPEIFAYYKSCAIKWNCMKYIKLQHRVVEARWSESEKGWHVKVENQEGTVIEDFCHVLLNCNGVLNNWKWPDIRGLHDFKGKLLHSARWDSDWDYTGKTVAVIGAGSSGIQIVPKMQKVCKSVVSFNRSPNWITPEFSQGLASDGRATVYTREEMDRFKTDKKYFLEYRKKVQNFGSATYPLYYKNSDMQKQVFAKYAELMRQRLNGNEELCEKLIPKFHVGCRRFTPGEGYLESLLEPNVTVVTCEIDKVTETGIDLIDGRHFDLDAIVCATGFDCSHRPPFPIIGRNGRNLSEYWKDEPLHYLSVAAPGFPNYFITGGPNSPIANGSLISGVETEIDYAFKCIVKMQTENVSSMEPTEEAMRDFIEYRNAIMEEMVWSSTCRSWFKNGKVDGPVIGPSVGSTWHFNEVLKEPRYEDYHLTYCTPNRFTYFGMGRTIREVEGADMATHLTEPGA</sequence>
<dbReference type="GO" id="GO:0050660">
    <property type="term" value="F:flavin adenine dinucleotide binding"/>
    <property type="evidence" value="ECO:0007669"/>
    <property type="project" value="InterPro"/>
</dbReference>
<keyword evidence="3" id="KW-0285">Flavoprotein</keyword>
<dbReference type="Gene3D" id="3.50.50.60">
    <property type="entry name" value="FAD/NAD(P)-binding domain"/>
    <property type="match status" value="2"/>
</dbReference>
<dbReference type="OrthoDB" id="74360at2759"/>
<dbReference type="InterPro" id="IPR036188">
    <property type="entry name" value="FAD/NAD-bd_sf"/>
</dbReference>
<evidence type="ECO:0008006" key="8">
    <source>
        <dbReference type="Google" id="ProtNLM"/>
    </source>
</evidence>
<gene>
    <name evidence="6" type="ORF">PV08_09513</name>
</gene>